<dbReference type="AlphaFoldDB" id="A0A5M6A9P4"/>
<dbReference type="InterPro" id="IPR029063">
    <property type="entry name" value="SAM-dependent_MTases_sf"/>
</dbReference>
<evidence type="ECO:0000259" key="1">
    <source>
        <dbReference type="Pfam" id="PF13649"/>
    </source>
</evidence>
<gene>
    <name evidence="2" type="ORF">F2Y86_12340</name>
</gene>
<name>A0A5M6A9P4_9BACE</name>
<proteinExistence type="predicted"/>
<dbReference type="InterPro" id="IPR050508">
    <property type="entry name" value="Methyltransf_Superfamily"/>
</dbReference>
<dbReference type="PANTHER" id="PTHR42912">
    <property type="entry name" value="METHYLTRANSFERASE"/>
    <property type="match status" value="1"/>
</dbReference>
<protein>
    <submittedName>
        <fullName evidence="2">Class I SAM-dependent methyltransferase</fullName>
    </submittedName>
</protein>
<dbReference type="Gene3D" id="3.40.50.150">
    <property type="entry name" value="Vaccinia Virus protein VP39"/>
    <property type="match status" value="1"/>
</dbReference>
<dbReference type="InterPro" id="IPR041698">
    <property type="entry name" value="Methyltransf_25"/>
</dbReference>
<dbReference type="Pfam" id="PF13649">
    <property type="entry name" value="Methyltransf_25"/>
    <property type="match status" value="1"/>
</dbReference>
<dbReference type="EMBL" id="VVYW01000008">
    <property type="protein sequence ID" value="KAA5409203.1"/>
    <property type="molecule type" value="Genomic_DNA"/>
</dbReference>
<organism evidence="2 3">
    <name type="scientific">Bacteroides cellulosilyticus</name>
    <dbReference type="NCBI Taxonomy" id="246787"/>
    <lineage>
        <taxon>Bacteria</taxon>
        <taxon>Pseudomonadati</taxon>
        <taxon>Bacteroidota</taxon>
        <taxon>Bacteroidia</taxon>
        <taxon>Bacteroidales</taxon>
        <taxon>Bacteroidaceae</taxon>
        <taxon>Bacteroides</taxon>
    </lineage>
</organism>
<keyword evidence="2" id="KW-0808">Transferase</keyword>
<reference evidence="2 3" key="1">
    <citation type="journal article" date="2019" name="Nat. Med.">
        <title>A library of human gut bacterial isolates paired with longitudinal multiomics data enables mechanistic microbiome research.</title>
        <authorList>
            <person name="Poyet M."/>
            <person name="Groussin M."/>
            <person name="Gibbons S.M."/>
            <person name="Avila-Pacheco J."/>
            <person name="Jiang X."/>
            <person name="Kearney S.M."/>
            <person name="Perrotta A.R."/>
            <person name="Berdy B."/>
            <person name="Zhao S."/>
            <person name="Lieberman T.D."/>
            <person name="Swanson P.K."/>
            <person name="Smith M."/>
            <person name="Roesemann S."/>
            <person name="Alexander J.E."/>
            <person name="Rich S.A."/>
            <person name="Livny J."/>
            <person name="Vlamakis H."/>
            <person name="Clish C."/>
            <person name="Bullock K."/>
            <person name="Deik A."/>
            <person name="Scott J."/>
            <person name="Pierce K.A."/>
            <person name="Xavier R.J."/>
            <person name="Alm E.J."/>
        </authorList>
    </citation>
    <scope>NUCLEOTIDE SEQUENCE [LARGE SCALE GENOMIC DNA]</scope>
    <source>
        <strain evidence="2 3">BIOML-A7</strain>
    </source>
</reference>
<evidence type="ECO:0000313" key="2">
    <source>
        <dbReference type="EMBL" id="KAA5409203.1"/>
    </source>
</evidence>
<dbReference type="CDD" id="cd02440">
    <property type="entry name" value="AdoMet_MTases"/>
    <property type="match status" value="1"/>
</dbReference>
<dbReference type="Proteomes" id="UP000325055">
    <property type="component" value="Unassembled WGS sequence"/>
</dbReference>
<comment type="caution">
    <text evidence="2">The sequence shown here is derived from an EMBL/GenBank/DDBJ whole genome shotgun (WGS) entry which is preliminary data.</text>
</comment>
<dbReference type="GO" id="GO:0032259">
    <property type="term" value="P:methylation"/>
    <property type="evidence" value="ECO:0007669"/>
    <property type="project" value="UniProtKB-KW"/>
</dbReference>
<feature type="domain" description="Methyltransferase" evidence="1">
    <location>
        <begin position="61"/>
        <end position="155"/>
    </location>
</feature>
<accession>A0A5M6A9P4</accession>
<evidence type="ECO:0000313" key="3">
    <source>
        <dbReference type="Proteomes" id="UP000325055"/>
    </source>
</evidence>
<dbReference type="RefSeq" id="WP_149949783.1">
    <property type="nucleotide sequence ID" value="NZ_RCXI01000012.1"/>
</dbReference>
<keyword evidence="2" id="KW-0489">Methyltransferase</keyword>
<sequence length="270" mass="30723">MLSVYAKYIKKMSNENKTIHDFELKLICDFFSNMERQGPGSPDVTLKALSFIDNLTDKSLIADIGCGTGGQTMVLAGHIPGQITGLDLFPDFIDIFNRNAKQAGLQDRVKGIVGSMDNLPFQNEELDLIWSEGAIYNIGFERGLNEWRRYLKPGGYIAVSESSWFTDERPAEINDFWVNAYPEIDTIPGQVAKIHKAGYLPVATFILPENCWTEHYFAAKIEAQKIFLHKYAGNKIAEEFSSLQFDEEELYSKYKAFYGYTFFIAKKIEQ</sequence>
<dbReference type="SUPFAM" id="SSF53335">
    <property type="entry name" value="S-adenosyl-L-methionine-dependent methyltransferases"/>
    <property type="match status" value="1"/>
</dbReference>
<dbReference type="GO" id="GO:0008757">
    <property type="term" value="F:S-adenosylmethionine-dependent methyltransferase activity"/>
    <property type="evidence" value="ECO:0007669"/>
    <property type="project" value="InterPro"/>
</dbReference>